<dbReference type="SUPFAM" id="SSF53474">
    <property type="entry name" value="alpha/beta-Hydrolases"/>
    <property type="match status" value="1"/>
</dbReference>
<sequence>MHAEANRALHACAAFTGDVLIVESETDDHVPHATIMSYRAACRQTHSLTHRIIDDGDHSLSDPVSHQTYTSILVDWITEMVVGERLTIIQAR</sequence>
<dbReference type="EMBL" id="UGUS01000002">
    <property type="protein sequence ID" value="SUD33702.1"/>
    <property type="molecule type" value="Genomic_DNA"/>
</dbReference>
<dbReference type="InterPro" id="IPR029058">
    <property type="entry name" value="AB_hydrolase_fold"/>
</dbReference>
<dbReference type="GO" id="GO:0004177">
    <property type="term" value="F:aminopeptidase activity"/>
    <property type="evidence" value="ECO:0007669"/>
    <property type="project" value="UniProtKB-KW"/>
</dbReference>
<keyword evidence="1" id="KW-0378">Hydrolase</keyword>
<protein>
    <submittedName>
        <fullName evidence="1">Prolyl oligopeptidase family protein</fullName>
        <ecNumber evidence="1">3.4.11.-</ecNumber>
    </submittedName>
</protein>
<gene>
    <name evidence="1" type="ORF">NCTC10392_05101</name>
</gene>
<organism evidence="1 2">
    <name type="scientific">Pseudomonas fluorescens</name>
    <dbReference type="NCBI Taxonomy" id="294"/>
    <lineage>
        <taxon>Bacteria</taxon>
        <taxon>Pseudomonadati</taxon>
        <taxon>Pseudomonadota</taxon>
        <taxon>Gammaproteobacteria</taxon>
        <taxon>Pseudomonadales</taxon>
        <taxon>Pseudomonadaceae</taxon>
        <taxon>Pseudomonas</taxon>
    </lineage>
</organism>
<dbReference type="EC" id="3.4.11.-" evidence="1"/>
<dbReference type="AlphaFoldDB" id="A0A379IK49"/>
<reference evidence="1 2" key="1">
    <citation type="submission" date="2018-06" db="EMBL/GenBank/DDBJ databases">
        <authorList>
            <consortium name="Pathogen Informatics"/>
            <person name="Doyle S."/>
        </authorList>
    </citation>
    <scope>NUCLEOTIDE SEQUENCE [LARGE SCALE GENOMIC DNA]</scope>
    <source>
        <strain evidence="1 2">NCTC10392</strain>
    </source>
</reference>
<keyword evidence="1" id="KW-0645">Protease</keyword>
<proteinExistence type="predicted"/>
<name>A0A379IK49_PSEFL</name>
<dbReference type="Gene3D" id="3.40.50.1820">
    <property type="entry name" value="alpha/beta hydrolase"/>
    <property type="match status" value="1"/>
</dbReference>
<evidence type="ECO:0000313" key="1">
    <source>
        <dbReference type="EMBL" id="SUD33702.1"/>
    </source>
</evidence>
<dbReference type="Proteomes" id="UP000255125">
    <property type="component" value="Unassembled WGS sequence"/>
</dbReference>
<keyword evidence="1" id="KW-0031">Aminopeptidase</keyword>
<accession>A0A379IK49</accession>
<evidence type="ECO:0000313" key="2">
    <source>
        <dbReference type="Proteomes" id="UP000255125"/>
    </source>
</evidence>